<dbReference type="InterPro" id="IPR003653">
    <property type="entry name" value="Peptidase_C48_C"/>
</dbReference>
<protein>
    <recommendedName>
        <fullName evidence="5">Ubiquitin-like protease family profile domain-containing protein</fullName>
    </recommendedName>
</protein>
<proteinExistence type="inferred from homology"/>
<dbReference type="Gene3D" id="3.40.395.10">
    <property type="entry name" value="Adenoviral Proteinase, Chain A"/>
    <property type="match status" value="1"/>
</dbReference>
<comment type="similarity">
    <text evidence="1">Belongs to the peptidase C48 family.</text>
</comment>
<keyword evidence="4" id="KW-0788">Thiol protease</keyword>
<evidence type="ECO:0000259" key="5">
    <source>
        <dbReference type="PROSITE" id="PS50600"/>
    </source>
</evidence>
<dbReference type="InterPro" id="IPR038765">
    <property type="entry name" value="Papain-like_cys_pep_sf"/>
</dbReference>
<dbReference type="SUPFAM" id="SSF54001">
    <property type="entry name" value="Cysteine proteinases"/>
    <property type="match status" value="1"/>
</dbReference>
<dbReference type="GO" id="GO:0005634">
    <property type="term" value="C:nucleus"/>
    <property type="evidence" value="ECO:0007669"/>
    <property type="project" value="TreeGrafter"/>
</dbReference>
<dbReference type="GO" id="GO:0016929">
    <property type="term" value="F:deSUMOylase activity"/>
    <property type="evidence" value="ECO:0007669"/>
    <property type="project" value="TreeGrafter"/>
</dbReference>
<dbReference type="AlphaFoldDB" id="N1QVT4"/>
<sequence length="335" mass="39643">MTNPHRVGLASGGCRCMSRRRKSYDDDFVRRDVLVLMGTVLAPQSTKFVPYRYYKMVEDMNAIKSYNWNDFTLGYIYWEKLEPIGVDTFDPLSREYPLMLNWPETEGKKRDDYDNMHGRGTGNIINAYSKHLQHRDFSDRYISTTWFPKFKLNRARGKTKSVNDIDSENLTKKTKVLTRVMDEYFRRDKAYFPMYVNDNHWITIVMHTVKEEFQVLDSNSKGAISQRIRNMIAILRAEISKDIMKANSTLEAKKIPDVSSWPINEYKMPRQKDGVSCGIFVMWCIKYWDGDRWTYEFDQEEINASRPRIVAEIIFSEVNKLEKVKMKIVKIMEKE</sequence>
<keyword evidence="2" id="KW-0645">Protease</keyword>
<reference evidence="6" key="1">
    <citation type="submission" date="2015-06" db="UniProtKB">
        <authorList>
            <consortium name="EnsemblPlants"/>
        </authorList>
    </citation>
    <scope>IDENTIFICATION</scope>
</reference>
<accession>N1QVT4</accession>
<evidence type="ECO:0000313" key="6">
    <source>
        <dbReference type="EnsemblPlants" id="EMT14759"/>
    </source>
</evidence>
<evidence type="ECO:0000256" key="1">
    <source>
        <dbReference type="ARBA" id="ARBA00005234"/>
    </source>
</evidence>
<dbReference type="PANTHER" id="PTHR12606:SF155">
    <property type="entry name" value="OS04G0316900 PROTEIN"/>
    <property type="match status" value="1"/>
</dbReference>
<dbReference type="EnsemblPlants" id="EMT14759">
    <property type="protein sequence ID" value="EMT14759"/>
    <property type="gene ID" value="F775_24514"/>
</dbReference>
<dbReference type="PROSITE" id="PS50600">
    <property type="entry name" value="ULP_PROTEASE"/>
    <property type="match status" value="1"/>
</dbReference>
<dbReference type="GO" id="GO:0006508">
    <property type="term" value="P:proteolysis"/>
    <property type="evidence" value="ECO:0007669"/>
    <property type="project" value="UniProtKB-KW"/>
</dbReference>
<evidence type="ECO:0000256" key="3">
    <source>
        <dbReference type="ARBA" id="ARBA00022801"/>
    </source>
</evidence>
<dbReference type="PANTHER" id="PTHR12606">
    <property type="entry name" value="SENTRIN/SUMO-SPECIFIC PROTEASE"/>
    <property type="match status" value="1"/>
</dbReference>
<feature type="domain" description="Ubiquitin-like protease family profile" evidence="5">
    <location>
        <begin position="98"/>
        <end position="288"/>
    </location>
</feature>
<evidence type="ECO:0000256" key="4">
    <source>
        <dbReference type="ARBA" id="ARBA00022807"/>
    </source>
</evidence>
<name>N1QVT4_AEGTA</name>
<dbReference type="Pfam" id="PF02902">
    <property type="entry name" value="Peptidase_C48"/>
    <property type="match status" value="1"/>
</dbReference>
<dbReference type="GO" id="GO:0016926">
    <property type="term" value="P:protein desumoylation"/>
    <property type="evidence" value="ECO:0007669"/>
    <property type="project" value="TreeGrafter"/>
</dbReference>
<evidence type="ECO:0000256" key="2">
    <source>
        <dbReference type="ARBA" id="ARBA00022670"/>
    </source>
</evidence>
<organism evidence="6">
    <name type="scientific">Aegilops tauschii</name>
    <name type="common">Tausch's goatgrass</name>
    <name type="synonym">Aegilops squarrosa</name>
    <dbReference type="NCBI Taxonomy" id="37682"/>
    <lineage>
        <taxon>Eukaryota</taxon>
        <taxon>Viridiplantae</taxon>
        <taxon>Streptophyta</taxon>
        <taxon>Embryophyta</taxon>
        <taxon>Tracheophyta</taxon>
        <taxon>Spermatophyta</taxon>
        <taxon>Magnoliopsida</taxon>
        <taxon>Liliopsida</taxon>
        <taxon>Poales</taxon>
        <taxon>Poaceae</taxon>
        <taxon>BOP clade</taxon>
        <taxon>Pooideae</taxon>
        <taxon>Triticodae</taxon>
        <taxon>Triticeae</taxon>
        <taxon>Triticinae</taxon>
        <taxon>Aegilops</taxon>
    </lineage>
</organism>
<keyword evidence="3" id="KW-0378">Hydrolase</keyword>